<proteinExistence type="predicted"/>
<dbReference type="InParanoid" id="A0A067QQJ9"/>
<gene>
    <name evidence="1" type="ORF">L798_04111</name>
</gene>
<name>A0A067QQJ9_ZOONE</name>
<organism evidence="1 2">
    <name type="scientific">Zootermopsis nevadensis</name>
    <name type="common">Dampwood termite</name>
    <dbReference type="NCBI Taxonomy" id="136037"/>
    <lineage>
        <taxon>Eukaryota</taxon>
        <taxon>Metazoa</taxon>
        <taxon>Ecdysozoa</taxon>
        <taxon>Arthropoda</taxon>
        <taxon>Hexapoda</taxon>
        <taxon>Insecta</taxon>
        <taxon>Pterygota</taxon>
        <taxon>Neoptera</taxon>
        <taxon>Polyneoptera</taxon>
        <taxon>Dictyoptera</taxon>
        <taxon>Blattodea</taxon>
        <taxon>Blattoidea</taxon>
        <taxon>Termitoidae</taxon>
        <taxon>Termopsidae</taxon>
        <taxon>Zootermopsis</taxon>
    </lineage>
</organism>
<evidence type="ECO:0000313" key="1">
    <source>
        <dbReference type="EMBL" id="KDR06733.1"/>
    </source>
</evidence>
<sequence>MKQIKRNNIFFPGRGITSLVTSCGQSQEHLQLTACHTGQTLSHSEMCWPPHYEADSYQRNVIAADISTILLHSVEHPTHITRHPHLTRSHDSYLSCYHTCNTITTTEQAPVNGLNNRKLHHLSRGTQNLHSSSPCMHSATGRPTIGDTSGLLSDVSLSSVGALLL</sequence>
<reference evidence="1 2" key="1">
    <citation type="journal article" date="2014" name="Nat. Commun.">
        <title>Molecular traces of alternative social organization in a termite genome.</title>
        <authorList>
            <person name="Terrapon N."/>
            <person name="Li C."/>
            <person name="Robertson H.M."/>
            <person name="Ji L."/>
            <person name="Meng X."/>
            <person name="Booth W."/>
            <person name="Chen Z."/>
            <person name="Childers C.P."/>
            <person name="Glastad K.M."/>
            <person name="Gokhale K."/>
            <person name="Gowin J."/>
            <person name="Gronenberg W."/>
            <person name="Hermansen R.A."/>
            <person name="Hu H."/>
            <person name="Hunt B.G."/>
            <person name="Huylmans A.K."/>
            <person name="Khalil S.M."/>
            <person name="Mitchell R.D."/>
            <person name="Munoz-Torres M.C."/>
            <person name="Mustard J.A."/>
            <person name="Pan H."/>
            <person name="Reese J.T."/>
            <person name="Scharf M.E."/>
            <person name="Sun F."/>
            <person name="Vogel H."/>
            <person name="Xiao J."/>
            <person name="Yang W."/>
            <person name="Yang Z."/>
            <person name="Yang Z."/>
            <person name="Zhou J."/>
            <person name="Zhu J."/>
            <person name="Brent C.S."/>
            <person name="Elsik C.G."/>
            <person name="Goodisman M.A."/>
            <person name="Liberles D.A."/>
            <person name="Roe R.M."/>
            <person name="Vargo E.L."/>
            <person name="Vilcinskas A."/>
            <person name="Wang J."/>
            <person name="Bornberg-Bauer E."/>
            <person name="Korb J."/>
            <person name="Zhang G."/>
            <person name="Liebig J."/>
        </authorList>
    </citation>
    <scope>NUCLEOTIDE SEQUENCE [LARGE SCALE GENOMIC DNA]</scope>
    <source>
        <tissue evidence="1">Whole organism</tissue>
    </source>
</reference>
<keyword evidence="2" id="KW-1185">Reference proteome</keyword>
<dbReference type="EMBL" id="KK853559">
    <property type="protein sequence ID" value="KDR06733.1"/>
    <property type="molecule type" value="Genomic_DNA"/>
</dbReference>
<protein>
    <submittedName>
        <fullName evidence="1">Uncharacterized protein</fullName>
    </submittedName>
</protein>
<dbReference type="Proteomes" id="UP000027135">
    <property type="component" value="Unassembled WGS sequence"/>
</dbReference>
<dbReference type="AlphaFoldDB" id="A0A067QQJ9"/>
<accession>A0A067QQJ9</accession>
<evidence type="ECO:0000313" key="2">
    <source>
        <dbReference type="Proteomes" id="UP000027135"/>
    </source>
</evidence>